<evidence type="ECO:0000313" key="3">
    <source>
        <dbReference type="Proteomes" id="UP000231019"/>
    </source>
</evidence>
<dbReference type="EMBL" id="PFFQ01000037">
    <property type="protein sequence ID" value="PIW16568.1"/>
    <property type="molecule type" value="Genomic_DNA"/>
</dbReference>
<gene>
    <name evidence="2" type="ORF">COW36_12435</name>
</gene>
<dbReference type="Proteomes" id="UP000231019">
    <property type="component" value="Unassembled WGS sequence"/>
</dbReference>
<reference evidence="2 3" key="1">
    <citation type="submission" date="2017-09" db="EMBL/GenBank/DDBJ databases">
        <title>Depth-based differentiation of microbial function through sediment-hosted aquifers and enrichment of novel symbionts in the deep terrestrial subsurface.</title>
        <authorList>
            <person name="Probst A.J."/>
            <person name="Ladd B."/>
            <person name="Jarett J.K."/>
            <person name="Geller-Mcgrath D.E."/>
            <person name="Sieber C.M."/>
            <person name="Emerson J.B."/>
            <person name="Anantharaman K."/>
            <person name="Thomas B.C."/>
            <person name="Malmstrom R."/>
            <person name="Stieglmeier M."/>
            <person name="Klingl A."/>
            <person name="Woyke T."/>
            <person name="Ryan C.M."/>
            <person name="Banfield J.F."/>
        </authorList>
    </citation>
    <scope>NUCLEOTIDE SEQUENCE [LARGE SCALE GENOMIC DNA]</scope>
    <source>
        <strain evidence="2">CG17_big_fil_post_rev_8_21_14_2_50_48_46</strain>
    </source>
</reference>
<dbReference type="SUPFAM" id="SSF49373">
    <property type="entry name" value="Invasin/intimin cell-adhesion fragments"/>
    <property type="match status" value="2"/>
</dbReference>
<dbReference type="Gene3D" id="2.60.40.1080">
    <property type="match status" value="2"/>
</dbReference>
<dbReference type="AlphaFoldDB" id="A0A2M7G3V6"/>
<name>A0A2M7G3V6_9BACT</name>
<organism evidence="2 3">
    <name type="scientific">bacterium (Candidatus Blackallbacteria) CG17_big_fil_post_rev_8_21_14_2_50_48_46</name>
    <dbReference type="NCBI Taxonomy" id="2014261"/>
    <lineage>
        <taxon>Bacteria</taxon>
        <taxon>Candidatus Blackallbacteria</taxon>
    </lineage>
</organism>
<evidence type="ECO:0000313" key="2">
    <source>
        <dbReference type="EMBL" id="PIW16568.1"/>
    </source>
</evidence>
<protein>
    <recommendedName>
        <fullName evidence="1">BIG2 domain-containing protein</fullName>
    </recommendedName>
</protein>
<dbReference type="InterPro" id="IPR003343">
    <property type="entry name" value="Big_2"/>
</dbReference>
<feature type="domain" description="BIG2" evidence="1">
    <location>
        <begin position="50"/>
        <end position="129"/>
    </location>
</feature>
<dbReference type="Pfam" id="PF02368">
    <property type="entry name" value="Big_2"/>
    <property type="match status" value="2"/>
</dbReference>
<feature type="domain" description="BIG2" evidence="1">
    <location>
        <begin position="176"/>
        <end position="253"/>
    </location>
</feature>
<dbReference type="InterPro" id="IPR008964">
    <property type="entry name" value="Invasin/intimin_cell_adhesion"/>
</dbReference>
<sequence>MLTVHLLGGVGRLSSKIFSTLILSLLVVTACSNNDNPIITPSPTTDAPASATGLVIEPGNLTVEVGKTVKVSALLNQNGDIKRDLPTQWSSLSPEILTIDNNGMITALKPGNAQIKAESLGRESLALVTVSPASVTSGAATTPATDTSATTILGDTAAASPELAKLRTIIIRPENEATQPTLFKFSRLQEQRQFVAAGKDSEGQDISNLTFSWSSSDESIAKVNSTGVVEAVATGTTNLIASAGNVTSNIIQIQVQEGTIRAHIKFTE</sequence>
<proteinExistence type="predicted"/>
<dbReference type="SMART" id="SM00635">
    <property type="entry name" value="BID_2"/>
    <property type="match status" value="2"/>
</dbReference>
<comment type="caution">
    <text evidence="2">The sequence shown here is derived from an EMBL/GenBank/DDBJ whole genome shotgun (WGS) entry which is preliminary data.</text>
</comment>
<accession>A0A2M7G3V6</accession>
<evidence type="ECO:0000259" key="1">
    <source>
        <dbReference type="SMART" id="SM00635"/>
    </source>
</evidence>